<evidence type="ECO:0000256" key="10">
    <source>
        <dbReference type="SAM" id="Phobius"/>
    </source>
</evidence>
<keyword evidence="2" id="KW-0813">Transport</keyword>
<feature type="transmembrane region" description="Helical" evidence="10">
    <location>
        <begin position="117"/>
        <end position="136"/>
    </location>
</feature>
<evidence type="ECO:0000256" key="5">
    <source>
        <dbReference type="ARBA" id="ARBA00022989"/>
    </source>
</evidence>
<keyword evidence="6" id="KW-0333">Golgi apparatus</keyword>
<dbReference type="SMART" id="SM00397">
    <property type="entry name" value="t_SNARE"/>
    <property type="match status" value="1"/>
</dbReference>
<evidence type="ECO:0000313" key="12">
    <source>
        <dbReference type="EMBL" id="CDF91623.1"/>
    </source>
</evidence>
<keyword evidence="5 10" id="KW-1133">Transmembrane helix</keyword>
<dbReference type="GO" id="GO:0015031">
    <property type="term" value="P:protein transport"/>
    <property type="evidence" value="ECO:0007669"/>
    <property type="project" value="UniProtKB-KW"/>
</dbReference>
<keyword evidence="4" id="KW-0653">Protein transport</keyword>
<evidence type="ECO:0000313" key="13">
    <source>
        <dbReference type="Proteomes" id="UP000019375"/>
    </source>
</evidence>
<dbReference type="PROSITE" id="PS50192">
    <property type="entry name" value="T_SNARE"/>
    <property type="match status" value="1"/>
</dbReference>
<protein>
    <submittedName>
        <fullName evidence="12">ZYBA0S12-03180g1_1</fullName>
    </submittedName>
</protein>
<dbReference type="InterPro" id="IPR039899">
    <property type="entry name" value="BET1_SNARE"/>
</dbReference>
<evidence type="ECO:0000259" key="11">
    <source>
        <dbReference type="PROSITE" id="PS50192"/>
    </source>
</evidence>
<dbReference type="PANTHER" id="PTHR12791">
    <property type="entry name" value="GOLGI SNARE BET1-RELATED"/>
    <property type="match status" value="1"/>
</dbReference>
<keyword evidence="13" id="KW-1185">Reference proteome</keyword>
<feature type="domain" description="T-SNARE coiled-coil homology" evidence="11">
    <location>
        <begin position="49"/>
        <end position="111"/>
    </location>
</feature>
<evidence type="ECO:0000256" key="3">
    <source>
        <dbReference type="ARBA" id="ARBA00022692"/>
    </source>
</evidence>
<comment type="subcellular location">
    <subcellularLocation>
        <location evidence="8">Endomembrane system</location>
        <topology evidence="8">Single-pass type IV membrane protein</topology>
    </subcellularLocation>
    <subcellularLocation>
        <location evidence="1">Golgi apparatus membrane</location>
    </subcellularLocation>
</comment>
<keyword evidence="3 10" id="KW-0812">Transmembrane</keyword>
<organism evidence="12 13">
    <name type="scientific">Zygosaccharomyces bailii (strain CLIB 213 / ATCC 58445 / CBS 680 / BCRC 21525 / NBRC 1098 / NCYC 1416 / NRRL Y-2227)</name>
    <dbReference type="NCBI Taxonomy" id="1333698"/>
    <lineage>
        <taxon>Eukaryota</taxon>
        <taxon>Fungi</taxon>
        <taxon>Dikarya</taxon>
        <taxon>Ascomycota</taxon>
        <taxon>Saccharomycotina</taxon>
        <taxon>Saccharomycetes</taxon>
        <taxon>Saccharomycetales</taxon>
        <taxon>Saccharomycetaceae</taxon>
        <taxon>Zygosaccharomyces</taxon>
    </lineage>
</organism>
<dbReference type="InterPro" id="IPR000727">
    <property type="entry name" value="T_SNARE_dom"/>
</dbReference>
<dbReference type="Gene3D" id="1.20.5.110">
    <property type="match status" value="1"/>
</dbReference>
<reference evidence="13" key="1">
    <citation type="journal article" date="2013" name="Genome Announc.">
        <title>Genome sequence of the food spoilage yeast Zygosaccharomyces bailii CLIB 213(T).</title>
        <authorList>
            <person name="Galeote V."/>
            <person name="Bigey F."/>
            <person name="Devillers H."/>
            <person name="Neuveglise C."/>
            <person name="Dequin S."/>
        </authorList>
    </citation>
    <scope>NUCLEOTIDE SEQUENCE [LARGE SCALE GENOMIC DNA]</scope>
    <source>
        <strain evidence="13">CLIB 213 / ATCC 58445 / CBS 680 / CCRC 21525 / NBRC 1098 / NCYC 1416 / NRRL Y-2227</strain>
    </source>
</reference>
<evidence type="ECO:0000256" key="6">
    <source>
        <dbReference type="ARBA" id="ARBA00023034"/>
    </source>
</evidence>
<dbReference type="SUPFAM" id="SSF58038">
    <property type="entry name" value="SNARE fusion complex"/>
    <property type="match status" value="1"/>
</dbReference>
<proteinExistence type="predicted"/>
<keyword evidence="7 10" id="KW-0472">Membrane</keyword>
<gene>
    <name evidence="12" type="ORF">BN860_03180g</name>
</gene>
<dbReference type="AlphaFoldDB" id="A0A8J2XE52"/>
<dbReference type="GO" id="GO:0000139">
    <property type="term" value="C:Golgi membrane"/>
    <property type="evidence" value="ECO:0007669"/>
    <property type="project" value="UniProtKB-SubCell"/>
</dbReference>
<dbReference type="EMBL" id="HG316465">
    <property type="protein sequence ID" value="CDF91623.1"/>
    <property type="molecule type" value="Genomic_DNA"/>
</dbReference>
<evidence type="ECO:0000256" key="9">
    <source>
        <dbReference type="SAM" id="MobiDB-lite"/>
    </source>
</evidence>
<evidence type="ECO:0000256" key="8">
    <source>
        <dbReference type="ARBA" id="ARBA00046280"/>
    </source>
</evidence>
<evidence type="ECO:0000256" key="2">
    <source>
        <dbReference type="ARBA" id="ARBA00022448"/>
    </source>
</evidence>
<dbReference type="CDD" id="cd15853">
    <property type="entry name" value="SNARE_Bet1"/>
    <property type="match status" value="1"/>
</dbReference>
<evidence type="ECO:0000256" key="1">
    <source>
        <dbReference type="ARBA" id="ARBA00004394"/>
    </source>
</evidence>
<feature type="compositionally biased region" description="Basic and acidic residues" evidence="9">
    <location>
        <begin position="1"/>
        <end position="20"/>
    </location>
</feature>
<accession>A0A8J2XE52</accession>
<dbReference type="OrthoDB" id="261831at2759"/>
<evidence type="ECO:0000256" key="7">
    <source>
        <dbReference type="ARBA" id="ARBA00023136"/>
    </source>
</evidence>
<evidence type="ECO:0000256" key="4">
    <source>
        <dbReference type="ARBA" id="ARBA00022927"/>
    </source>
</evidence>
<name>A0A8J2XE52_ZYGB2</name>
<feature type="region of interest" description="Disordered" evidence="9">
    <location>
        <begin position="1"/>
        <end position="49"/>
    </location>
</feature>
<sequence length="139" mass="16016">MASRDTDQSLHQRDNTRTRLFDTTFRQSTAPSSPYARPERSDYSQSSLAQLESQSKQEVGLMGQKIQALKSLSIRMGDEIRGSNHTLDQLGDTFENTAAKLKGTFKNMMVMAQKSRISIKMWLLIFFIVALFFFWVRIR</sequence>
<dbReference type="Proteomes" id="UP000019375">
    <property type="component" value="Unassembled WGS sequence"/>
</dbReference>